<protein>
    <submittedName>
        <fullName evidence="6">LysR family transcriptional regulator</fullName>
    </submittedName>
</protein>
<proteinExistence type="inferred from homology"/>
<evidence type="ECO:0000313" key="6">
    <source>
        <dbReference type="EMBL" id="QNM06948.1"/>
    </source>
</evidence>
<keyword evidence="4" id="KW-0804">Transcription</keyword>
<dbReference type="Pfam" id="PF03466">
    <property type="entry name" value="LysR_substrate"/>
    <property type="match status" value="1"/>
</dbReference>
<dbReference type="InterPro" id="IPR000847">
    <property type="entry name" value="LysR_HTH_N"/>
</dbReference>
<dbReference type="Pfam" id="PF00126">
    <property type="entry name" value="HTH_1"/>
    <property type="match status" value="1"/>
</dbReference>
<gene>
    <name evidence="6" type="ORF">H9Q78_03285</name>
</gene>
<evidence type="ECO:0000256" key="2">
    <source>
        <dbReference type="ARBA" id="ARBA00023015"/>
    </source>
</evidence>
<dbReference type="PANTHER" id="PTHR30126:SF91">
    <property type="entry name" value="LYSR FAMILY TRANSCRIPTIONAL REGULATOR"/>
    <property type="match status" value="1"/>
</dbReference>
<organism evidence="6 7">
    <name type="scientific">Qiania dongpingensis</name>
    <dbReference type="NCBI Taxonomy" id="2763669"/>
    <lineage>
        <taxon>Bacteria</taxon>
        <taxon>Bacillati</taxon>
        <taxon>Bacillota</taxon>
        <taxon>Clostridia</taxon>
        <taxon>Lachnospirales</taxon>
        <taxon>Lachnospiraceae</taxon>
        <taxon>Qiania</taxon>
    </lineage>
</organism>
<dbReference type="Gene3D" id="3.40.190.10">
    <property type="entry name" value="Periplasmic binding protein-like II"/>
    <property type="match status" value="2"/>
</dbReference>
<name>A0A7G9G816_9FIRM</name>
<accession>A0A7G9G816</accession>
<dbReference type="InterPro" id="IPR005119">
    <property type="entry name" value="LysR_subst-bd"/>
</dbReference>
<dbReference type="SUPFAM" id="SSF53850">
    <property type="entry name" value="Periplasmic binding protein-like II"/>
    <property type="match status" value="1"/>
</dbReference>
<dbReference type="FunFam" id="1.10.10.10:FF:000001">
    <property type="entry name" value="LysR family transcriptional regulator"/>
    <property type="match status" value="1"/>
</dbReference>
<keyword evidence="7" id="KW-1185">Reference proteome</keyword>
<comment type="similarity">
    <text evidence="1">Belongs to the LysR transcriptional regulatory family.</text>
</comment>
<evidence type="ECO:0000256" key="1">
    <source>
        <dbReference type="ARBA" id="ARBA00009437"/>
    </source>
</evidence>
<sequence>MTLRHFRILQTVAETGSFTKAADRLYITQSAVSHAIREMEEEAGTELFDRLPRKVRLTPCGQLLLEEVTPILASCDTLEAHMGRLEYQAPLRIVSSITIASFWLPEALRSFHSEWPDTEVYVDVAPAAGAMNLLQKGKVDLALTEGTLPQGAYVCEIFASYSMKILCAPGYRKKPGPADVKELSQEKLLLREKGSAVRDTFDSALYLNGYAAYPRWTSVNSQALMEAAKAGLGITVLPEPLVEKEIRKGELIELEVPDLKLENELIAVRHRSKYVTMPMRGLLKSVRSCKGRTAKGQEIPQI</sequence>
<dbReference type="AlphaFoldDB" id="A0A7G9G816"/>
<dbReference type="KEGG" id="qdo:H9Q78_03285"/>
<evidence type="ECO:0000256" key="3">
    <source>
        <dbReference type="ARBA" id="ARBA00023125"/>
    </source>
</evidence>
<evidence type="ECO:0000256" key="4">
    <source>
        <dbReference type="ARBA" id="ARBA00023163"/>
    </source>
</evidence>
<dbReference type="PANTHER" id="PTHR30126">
    <property type="entry name" value="HTH-TYPE TRANSCRIPTIONAL REGULATOR"/>
    <property type="match status" value="1"/>
</dbReference>
<keyword evidence="3" id="KW-0238">DNA-binding</keyword>
<dbReference type="Proteomes" id="UP000515823">
    <property type="component" value="Chromosome"/>
</dbReference>
<dbReference type="Gene3D" id="1.10.10.10">
    <property type="entry name" value="Winged helix-like DNA-binding domain superfamily/Winged helix DNA-binding domain"/>
    <property type="match status" value="1"/>
</dbReference>
<reference evidence="6 7" key="1">
    <citation type="submission" date="2020-08" db="EMBL/GenBank/DDBJ databases">
        <authorList>
            <person name="Liu C."/>
            <person name="Sun Q."/>
        </authorList>
    </citation>
    <scope>NUCLEOTIDE SEQUENCE [LARGE SCALE GENOMIC DNA]</scope>
    <source>
        <strain evidence="6 7">NSJ-38</strain>
    </source>
</reference>
<evidence type="ECO:0000259" key="5">
    <source>
        <dbReference type="PROSITE" id="PS50931"/>
    </source>
</evidence>
<dbReference type="InterPro" id="IPR036388">
    <property type="entry name" value="WH-like_DNA-bd_sf"/>
</dbReference>
<dbReference type="EMBL" id="CP060634">
    <property type="protein sequence ID" value="QNM06948.1"/>
    <property type="molecule type" value="Genomic_DNA"/>
</dbReference>
<evidence type="ECO:0000313" key="7">
    <source>
        <dbReference type="Proteomes" id="UP000515823"/>
    </source>
</evidence>
<dbReference type="GO" id="GO:0003700">
    <property type="term" value="F:DNA-binding transcription factor activity"/>
    <property type="evidence" value="ECO:0007669"/>
    <property type="project" value="InterPro"/>
</dbReference>
<dbReference type="PRINTS" id="PR00039">
    <property type="entry name" value="HTHLYSR"/>
</dbReference>
<feature type="domain" description="HTH lysR-type" evidence="5">
    <location>
        <begin position="1"/>
        <end position="58"/>
    </location>
</feature>
<dbReference type="PROSITE" id="PS50931">
    <property type="entry name" value="HTH_LYSR"/>
    <property type="match status" value="1"/>
</dbReference>
<dbReference type="GO" id="GO:0000976">
    <property type="term" value="F:transcription cis-regulatory region binding"/>
    <property type="evidence" value="ECO:0007669"/>
    <property type="project" value="TreeGrafter"/>
</dbReference>
<dbReference type="SUPFAM" id="SSF46785">
    <property type="entry name" value="Winged helix' DNA-binding domain"/>
    <property type="match status" value="1"/>
</dbReference>
<keyword evidence="2" id="KW-0805">Transcription regulation</keyword>
<dbReference type="InterPro" id="IPR036390">
    <property type="entry name" value="WH_DNA-bd_sf"/>
</dbReference>